<evidence type="ECO:0000256" key="3">
    <source>
        <dbReference type="ARBA" id="ARBA00022729"/>
    </source>
</evidence>
<dbReference type="InterPro" id="IPR018313">
    <property type="entry name" value="SBP_3_CS"/>
</dbReference>
<accession>A0ABY8EGS9</accession>
<dbReference type="SUPFAM" id="SSF53850">
    <property type="entry name" value="Periplasmic binding protein-like II"/>
    <property type="match status" value="1"/>
</dbReference>
<reference evidence="7 8" key="1">
    <citation type="submission" date="2023-03" db="EMBL/GenBank/DDBJ databases">
        <title>Complete genome sequence of Tepidibacter sp. SWIR-1, isolated from a deep-sea hydrothermal vent.</title>
        <authorList>
            <person name="Li X."/>
        </authorList>
    </citation>
    <scope>NUCLEOTIDE SEQUENCE [LARGE SCALE GENOMIC DNA]</scope>
    <source>
        <strain evidence="7 8">SWIR-1</strain>
    </source>
</reference>
<evidence type="ECO:0000256" key="1">
    <source>
        <dbReference type="ARBA" id="ARBA00004196"/>
    </source>
</evidence>
<feature type="chain" id="PRO_5046998643" evidence="5">
    <location>
        <begin position="23"/>
        <end position="272"/>
    </location>
</feature>
<dbReference type="Proteomes" id="UP001222800">
    <property type="component" value="Chromosome"/>
</dbReference>
<dbReference type="PANTHER" id="PTHR35936:SF19">
    <property type="entry name" value="AMINO-ACID-BINDING PROTEIN YXEM-RELATED"/>
    <property type="match status" value="1"/>
</dbReference>
<keyword evidence="8" id="KW-1185">Reference proteome</keyword>
<dbReference type="EMBL" id="CP120733">
    <property type="protein sequence ID" value="WFD10692.1"/>
    <property type="molecule type" value="Genomic_DNA"/>
</dbReference>
<dbReference type="PROSITE" id="PS51257">
    <property type="entry name" value="PROKAR_LIPOPROTEIN"/>
    <property type="match status" value="1"/>
</dbReference>
<gene>
    <name evidence="7" type="ORF">P4S50_01065</name>
</gene>
<dbReference type="InterPro" id="IPR001638">
    <property type="entry name" value="Solute-binding_3/MltF_N"/>
</dbReference>
<evidence type="ECO:0000256" key="5">
    <source>
        <dbReference type="SAM" id="SignalP"/>
    </source>
</evidence>
<evidence type="ECO:0000256" key="2">
    <source>
        <dbReference type="ARBA" id="ARBA00010333"/>
    </source>
</evidence>
<dbReference type="Gene3D" id="3.40.190.10">
    <property type="entry name" value="Periplasmic binding protein-like II"/>
    <property type="match status" value="2"/>
</dbReference>
<feature type="domain" description="Solute-binding protein family 3/N-terminal" evidence="6">
    <location>
        <begin position="43"/>
        <end position="268"/>
    </location>
</feature>
<dbReference type="RefSeq" id="WP_277732659.1">
    <property type="nucleotide sequence ID" value="NZ_CP120733.1"/>
</dbReference>
<keyword evidence="3 5" id="KW-0732">Signal</keyword>
<dbReference type="PROSITE" id="PS01039">
    <property type="entry name" value="SBP_BACTERIAL_3"/>
    <property type="match status" value="1"/>
</dbReference>
<evidence type="ECO:0000313" key="8">
    <source>
        <dbReference type="Proteomes" id="UP001222800"/>
    </source>
</evidence>
<dbReference type="SMART" id="SM00062">
    <property type="entry name" value="PBPb"/>
    <property type="match status" value="1"/>
</dbReference>
<proteinExistence type="inferred from homology"/>
<dbReference type="Pfam" id="PF00497">
    <property type="entry name" value="SBP_bac_3"/>
    <property type="match status" value="1"/>
</dbReference>
<name>A0ABY8EGS9_9FIRM</name>
<evidence type="ECO:0000259" key="6">
    <source>
        <dbReference type="SMART" id="SM00062"/>
    </source>
</evidence>
<comment type="subcellular location">
    <subcellularLocation>
        <location evidence="1">Cell envelope</location>
    </subcellularLocation>
</comment>
<sequence>MLKNMKVAILLALVLTTTMLFAGCNTTEDVKADESTSKEVEKVIRVGTGGTYSPWCFKENDKLQGFEVDVWNEIGKRAGYKVEFTVSKFSGLVGLLDAGQIDTVAHQMSITKERQEKYNFTEPYAYSKYDFIVKKDSNYKKIEDLKGKKVGAWLGGNGEKTLRALNEEYKLDLDMSFYDGTPLEKEVEIGRLDACWQGAIKSQTVIKQGNLDVKLMGANTEIGSEINAYPFTKSEEGKEMSDNISKVIKEMHEDGTLSELSKKWFDLDTTKK</sequence>
<feature type="signal peptide" evidence="5">
    <location>
        <begin position="1"/>
        <end position="22"/>
    </location>
</feature>
<comment type="similarity">
    <text evidence="2 4">Belongs to the bacterial solute-binding protein 3 family.</text>
</comment>
<evidence type="ECO:0000256" key="4">
    <source>
        <dbReference type="RuleBase" id="RU003744"/>
    </source>
</evidence>
<dbReference type="PANTHER" id="PTHR35936">
    <property type="entry name" value="MEMBRANE-BOUND LYTIC MUREIN TRANSGLYCOSYLASE F"/>
    <property type="match status" value="1"/>
</dbReference>
<organism evidence="7 8">
    <name type="scientific">Tepidibacter hydrothermalis</name>
    <dbReference type="NCBI Taxonomy" id="3036126"/>
    <lineage>
        <taxon>Bacteria</taxon>
        <taxon>Bacillati</taxon>
        <taxon>Bacillota</taxon>
        <taxon>Clostridia</taxon>
        <taxon>Peptostreptococcales</taxon>
        <taxon>Peptostreptococcaceae</taxon>
        <taxon>Tepidibacter</taxon>
    </lineage>
</organism>
<evidence type="ECO:0000313" key="7">
    <source>
        <dbReference type="EMBL" id="WFD10692.1"/>
    </source>
</evidence>
<protein>
    <submittedName>
        <fullName evidence="7">Transporter substrate-binding domain-containing protein</fullName>
    </submittedName>
</protein>